<name>A0A9D1Q5Q3_9GAMM</name>
<keyword evidence="1" id="KW-1133">Transmembrane helix</keyword>
<evidence type="ECO:0008006" key="4">
    <source>
        <dbReference type="Google" id="ProtNLM"/>
    </source>
</evidence>
<organism evidence="2 3">
    <name type="scientific">Candidatus Ignatzschineria merdigallinarum</name>
    <dbReference type="NCBI Taxonomy" id="2838621"/>
    <lineage>
        <taxon>Bacteria</taxon>
        <taxon>Pseudomonadati</taxon>
        <taxon>Pseudomonadota</taxon>
        <taxon>Gammaproteobacteria</taxon>
        <taxon>Cardiobacteriales</taxon>
        <taxon>Ignatzschineriaceae</taxon>
        <taxon>Ignatzschineria</taxon>
    </lineage>
</organism>
<feature type="transmembrane region" description="Helical" evidence="1">
    <location>
        <begin position="7"/>
        <end position="26"/>
    </location>
</feature>
<keyword evidence="1" id="KW-0472">Membrane</keyword>
<accession>A0A9D1Q5Q3</accession>
<reference evidence="2" key="1">
    <citation type="journal article" date="2021" name="PeerJ">
        <title>Extensive microbial diversity within the chicken gut microbiome revealed by metagenomics and culture.</title>
        <authorList>
            <person name="Gilroy R."/>
            <person name="Ravi A."/>
            <person name="Getino M."/>
            <person name="Pursley I."/>
            <person name="Horton D.L."/>
            <person name="Alikhan N.F."/>
            <person name="Baker D."/>
            <person name="Gharbi K."/>
            <person name="Hall N."/>
            <person name="Watson M."/>
            <person name="Adriaenssens E.M."/>
            <person name="Foster-Nyarko E."/>
            <person name="Jarju S."/>
            <person name="Secka A."/>
            <person name="Antonio M."/>
            <person name="Oren A."/>
            <person name="Chaudhuri R.R."/>
            <person name="La Ragione R."/>
            <person name="Hildebrand F."/>
            <person name="Pallen M.J."/>
        </authorList>
    </citation>
    <scope>NUCLEOTIDE SEQUENCE</scope>
    <source>
        <strain evidence="2">CHK160-9182</strain>
    </source>
</reference>
<proteinExistence type="predicted"/>
<dbReference type="EMBL" id="DXHP01000084">
    <property type="protein sequence ID" value="HIW06448.1"/>
    <property type="molecule type" value="Genomic_DNA"/>
</dbReference>
<protein>
    <recommendedName>
        <fullName evidence="4">DUF3592 domain-containing protein</fullName>
    </recommendedName>
</protein>
<gene>
    <name evidence="2" type="ORF">H9889_03865</name>
</gene>
<sequence>MMKQIFGYLLLFALIFVCWWAAYVFYRAGETPGVYIAGSFGALFTGLLLYAWGYEIRKIRRAAFVEADYDQIMTELDYIEALAENLYYVHTKWTDPDGGAVFYFKSEYIQFNPEKFLQGREIPVKISRKDYKIYTVDLSILPKLA</sequence>
<dbReference type="Proteomes" id="UP000823934">
    <property type="component" value="Unassembled WGS sequence"/>
</dbReference>
<feature type="transmembrane region" description="Helical" evidence="1">
    <location>
        <begin position="32"/>
        <end position="52"/>
    </location>
</feature>
<keyword evidence="1" id="KW-0812">Transmembrane</keyword>
<reference evidence="2" key="2">
    <citation type="submission" date="2021-04" db="EMBL/GenBank/DDBJ databases">
        <authorList>
            <person name="Gilroy R."/>
        </authorList>
    </citation>
    <scope>NUCLEOTIDE SEQUENCE</scope>
    <source>
        <strain evidence="2">CHK160-9182</strain>
    </source>
</reference>
<dbReference type="AlphaFoldDB" id="A0A9D1Q5Q3"/>
<evidence type="ECO:0000313" key="3">
    <source>
        <dbReference type="Proteomes" id="UP000823934"/>
    </source>
</evidence>
<evidence type="ECO:0000256" key="1">
    <source>
        <dbReference type="SAM" id="Phobius"/>
    </source>
</evidence>
<evidence type="ECO:0000313" key="2">
    <source>
        <dbReference type="EMBL" id="HIW06448.1"/>
    </source>
</evidence>
<comment type="caution">
    <text evidence="2">The sequence shown here is derived from an EMBL/GenBank/DDBJ whole genome shotgun (WGS) entry which is preliminary data.</text>
</comment>